<dbReference type="RefSeq" id="WP_264722253.1">
    <property type="nucleotide sequence ID" value="NZ_CP087771.1"/>
</dbReference>
<feature type="transmembrane region" description="Helical" evidence="1">
    <location>
        <begin position="56"/>
        <end position="81"/>
    </location>
</feature>
<keyword evidence="1" id="KW-1133">Transmembrane helix</keyword>
<sequence>MRGFLWRATLDAFQSERIALILSSAVFAFAHYNFDPTAVMFYFISSFIFVSARTTGGTLAFAIFLHFLHNFALVLETLVIMSK</sequence>
<keyword evidence="3" id="KW-0482">Metalloprotease</keyword>
<dbReference type="AlphaFoldDB" id="A0AAX3EXV6"/>
<evidence type="ECO:0000313" key="3">
    <source>
        <dbReference type="EMBL" id="UZA52796.1"/>
    </source>
</evidence>
<protein>
    <submittedName>
        <fullName evidence="3">CPBP family intramembrane metalloprotease</fullName>
    </submittedName>
</protein>
<feature type="domain" description="CAAX prenyl protease 2/Lysostaphin resistance protein A-like" evidence="2">
    <location>
        <begin position="1"/>
        <end position="71"/>
    </location>
</feature>
<feature type="transmembrane region" description="Helical" evidence="1">
    <location>
        <begin position="20"/>
        <end position="44"/>
    </location>
</feature>
<evidence type="ECO:0000313" key="4">
    <source>
        <dbReference type="Proteomes" id="UP001163283"/>
    </source>
</evidence>
<evidence type="ECO:0000259" key="2">
    <source>
        <dbReference type="Pfam" id="PF02517"/>
    </source>
</evidence>
<accession>A0AAX3EXV6</accession>
<dbReference type="Proteomes" id="UP001163283">
    <property type="component" value="Chromosome"/>
</dbReference>
<keyword evidence="1" id="KW-0812">Transmembrane</keyword>
<name>A0AAX3EXV6_MORBO</name>
<dbReference type="InterPro" id="IPR003675">
    <property type="entry name" value="Rce1/LyrA-like_dom"/>
</dbReference>
<dbReference type="EMBL" id="CP087781">
    <property type="protein sequence ID" value="UZA52796.1"/>
    <property type="molecule type" value="Genomic_DNA"/>
</dbReference>
<dbReference type="GO" id="GO:0008237">
    <property type="term" value="F:metallopeptidase activity"/>
    <property type="evidence" value="ECO:0007669"/>
    <property type="project" value="UniProtKB-KW"/>
</dbReference>
<evidence type="ECO:0000256" key="1">
    <source>
        <dbReference type="SAM" id="Phobius"/>
    </source>
</evidence>
<keyword evidence="3" id="KW-0378">Hydrolase</keyword>
<dbReference type="GO" id="GO:0004175">
    <property type="term" value="F:endopeptidase activity"/>
    <property type="evidence" value="ECO:0007669"/>
    <property type="project" value="UniProtKB-ARBA"/>
</dbReference>
<reference evidence="3 4" key="1">
    <citation type="journal article" date="2022" name="BMC Microbiol.">
        <title>Whole genome sequencing of Moraxella bovis strains from North America reveals two genotypes with different genetic determinants.</title>
        <authorList>
            <person name="Wynn E.L."/>
            <person name="Hille M.M."/>
            <person name="Loy J.D."/>
            <person name="Schuller G."/>
            <person name="Kuhn K.L."/>
            <person name="Dickey A.M."/>
            <person name="Bono J.L."/>
            <person name="Clawson M.L."/>
        </authorList>
    </citation>
    <scope>NUCLEOTIDE SEQUENCE [LARGE SCALE GENOMIC DNA]</scope>
    <source>
        <strain evidence="3 4">SAM57978</strain>
    </source>
</reference>
<dbReference type="GO" id="GO:0080120">
    <property type="term" value="P:CAAX-box protein maturation"/>
    <property type="evidence" value="ECO:0007669"/>
    <property type="project" value="UniProtKB-ARBA"/>
</dbReference>
<proteinExistence type="predicted"/>
<keyword evidence="3" id="KW-0645">Protease</keyword>
<keyword evidence="1" id="KW-0472">Membrane</keyword>
<organism evidence="3 4">
    <name type="scientific">Moraxella bovis</name>
    <dbReference type="NCBI Taxonomy" id="476"/>
    <lineage>
        <taxon>Bacteria</taxon>
        <taxon>Pseudomonadati</taxon>
        <taxon>Pseudomonadota</taxon>
        <taxon>Gammaproteobacteria</taxon>
        <taxon>Moraxellales</taxon>
        <taxon>Moraxellaceae</taxon>
        <taxon>Moraxella</taxon>
    </lineage>
</organism>
<dbReference type="Pfam" id="PF02517">
    <property type="entry name" value="Rce1-like"/>
    <property type="match status" value="1"/>
</dbReference>
<gene>
    <name evidence="3" type="ORF">LP129_06615</name>
</gene>